<feature type="domain" description="Histidine kinase/HSP90-like ATPase" evidence="10">
    <location>
        <begin position="302"/>
        <end position="392"/>
    </location>
</feature>
<dbReference type="GO" id="GO:0046983">
    <property type="term" value="F:protein dimerization activity"/>
    <property type="evidence" value="ECO:0007669"/>
    <property type="project" value="InterPro"/>
</dbReference>
<keyword evidence="8" id="KW-0902">Two-component regulatory system</keyword>
<reference evidence="12 13" key="1">
    <citation type="submission" date="2020-10" db="EMBL/GenBank/DDBJ databases">
        <title>Ca. Dormibacterota MAGs.</title>
        <authorList>
            <person name="Montgomery K."/>
        </authorList>
    </citation>
    <scope>NUCLEOTIDE SEQUENCE [LARGE SCALE GENOMIC DNA]</scope>
    <source>
        <strain evidence="12">Mitchell_Peninsula_5</strain>
    </source>
</reference>
<dbReference type="InterPro" id="IPR003594">
    <property type="entry name" value="HATPase_dom"/>
</dbReference>
<sequence>MSTSPRPTVQWGRRVIALVVFEALAMVGTIGASRGAAASTSHVNALGFVLVGVAIAAAVLARVEPVIACVVTLACVLVYALLNFPGGPIYLAIPVTLFRAVDPERPRRSLALGLIAFGCQLAGTAVTHGFSDLAQGVGGTVFSLGWIAAPLVLGHFVGTRRAYIASLAERARLAEQTREEEGQRLVTEERLRIARELHDVLSHTISVINVQAGMAAHVMDAKPEEARQAMLTVRRTSRDAMQELRSLLTVLRDEAAGQGPAAPAPRLDQLPALVATMDQAGLPTHLTTHGERASLPSVVDLAAYRIVQESLTNVLRHAHASSADVVITRTPTDIRVEVTDDGRATAAGNGASGARPGHGITGMRERATSLGGSLDAAPRPGGGFRVVAVLPLHGTAAR</sequence>
<dbReference type="Pfam" id="PF07730">
    <property type="entry name" value="HisKA_3"/>
    <property type="match status" value="1"/>
</dbReference>
<dbReference type="InterPro" id="IPR011712">
    <property type="entry name" value="Sig_transdc_His_kin_sub3_dim/P"/>
</dbReference>
<accession>A0A934KR54</accession>
<evidence type="ECO:0000259" key="11">
    <source>
        <dbReference type="Pfam" id="PF07730"/>
    </source>
</evidence>
<feature type="transmembrane region" description="Helical" evidence="9">
    <location>
        <begin position="12"/>
        <end position="31"/>
    </location>
</feature>
<keyword evidence="5" id="KW-0547">Nucleotide-binding</keyword>
<comment type="catalytic activity">
    <reaction evidence="1">
        <text>ATP + protein L-histidine = ADP + protein N-phospho-L-histidine.</text>
        <dbReference type="EC" id="2.7.13.3"/>
    </reaction>
</comment>
<keyword evidence="3" id="KW-0597">Phosphoprotein</keyword>
<evidence type="ECO:0000256" key="6">
    <source>
        <dbReference type="ARBA" id="ARBA00022777"/>
    </source>
</evidence>
<dbReference type="Pfam" id="PF02518">
    <property type="entry name" value="HATPase_c"/>
    <property type="match status" value="1"/>
</dbReference>
<comment type="caution">
    <text evidence="12">The sequence shown here is derived from an EMBL/GenBank/DDBJ whole genome shotgun (WGS) entry which is preliminary data.</text>
</comment>
<feature type="transmembrane region" description="Helical" evidence="9">
    <location>
        <begin position="67"/>
        <end position="98"/>
    </location>
</feature>
<evidence type="ECO:0000313" key="12">
    <source>
        <dbReference type="EMBL" id="MBJ7609647.1"/>
    </source>
</evidence>
<gene>
    <name evidence="12" type="ORF">JF887_09520</name>
</gene>
<dbReference type="PANTHER" id="PTHR24421">
    <property type="entry name" value="NITRATE/NITRITE SENSOR PROTEIN NARX-RELATED"/>
    <property type="match status" value="1"/>
</dbReference>
<keyword evidence="7" id="KW-0067">ATP-binding</keyword>
<feature type="transmembrane region" description="Helical" evidence="9">
    <location>
        <begin position="136"/>
        <end position="157"/>
    </location>
</feature>
<evidence type="ECO:0000256" key="2">
    <source>
        <dbReference type="ARBA" id="ARBA00012438"/>
    </source>
</evidence>
<evidence type="ECO:0000256" key="9">
    <source>
        <dbReference type="SAM" id="Phobius"/>
    </source>
</evidence>
<dbReference type="Gene3D" id="1.20.5.1930">
    <property type="match status" value="1"/>
</dbReference>
<evidence type="ECO:0000256" key="8">
    <source>
        <dbReference type="ARBA" id="ARBA00023012"/>
    </source>
</evidence>
<dbReference type="GO" id="GO:0016020">
    <property type="term" value="C:membrane"/>
    <property type="evidence" value="ECO:0007669"/>
    <property type="project" value="InterPro"/>
</dbReference>
<keyword evidence="9" id="KW-0472">Membrane</keyword>
<keyword evidence="4" id="KW-0808">Transferase</keyword>
<keyword evidence="6 12" id="KW-0418">Kinase</keyword>
<feature type="domain" description="Signal transduction histidine kinase subgroup 3 dimerisation and phosphoacceptor" evidence="11">
    <location>
        <begin position="189"/>
        <end position="254"/>
    </location>
</feature>
<evidence type="ECO:0000256" key="7">
    <source>
        <dbReference type="ARBA" id="ARBA00022840"/>
    </source>
</evidence>
<dbReference type="EC" id="2.7.13.3" evidence="2"/>
<dbReference type="InterPro" id="IPR050482">
    <property type="entry name" value="Sensor_HK_TwoCompSys"/>
</dbReference>
<evidence type="ECO:0000313" key="13">
    <source>
        <dbReference type="Proteomes" id="UP000614410"/>
    </source>
</evidence>
<evidence type="ECO:0000259" key="10">
    <source>
        <dbReference type="Pfam" id="PF02518"/>
    </source>
</evidence>
<organism evidence="12 13">
    <name type="scientific">Candidatus Amunia macphersoniae</name>
    <dbReference type="NCBI Taxonomy" id="3127014"/>
    <lineage>
        <taxon>Bacteria</taxon>
        <taxon>Bacillati</taxon>
        <taxon>Candidatus Dormiibacterota</taxon>
        <taxon>Candidatus Dormibacteria</taxon>
        <taxon>Candidatus Aeolococcales</taxon>
        <taxon>Candidatus Aeolococcaceae</taxon>
        <taxon>Candidatus Amunia</taxon>
    </lineage>
</organism>
<dbReference type="CDD" id="cd16917">
    <property type="entry name" value="HATPase_UhpB-NarQ-NarX-like"/>
    <property type="match status" value="1"/>
</dbReference>
<dbReference type="AlphaFoldDB" id="A0A934KR54"/>
<dbReference type="GO" id="GO:0000155">
    <property type="term" value="F:phosphorelay sensor kinase activity"/>
    <property type="evidence" value="ECO:0007669"/>
    <property type="project" value="InterPro"/>
</dbReference>
<dbReference type="Proteomes" id="UP000614410">
    <property type="component" value="Unassembled WGS sequence"/>
</dbReference>
<dbReference type="EMBL" id="JAEKNN010000050">
    <property type="protein sequence ID" value="MBJ7609647.1"/>
    <property type="molecule type" value="Genomic_DNA"/>
</dbReference>
<evidence type="ECO:0000256" key="1">
    <source>
        <dbReference type="ARBA" id="ARBA00000085"/>
    </source>
</evidence>
<feature type="transmembrane region" description="Helical" evidence="9">
    <location>
        <begin position="43"/>
        <end position="61"/>
    </location>
</feature>
<proteinExistence type="predicted"/>
<evidence type="ECO:0000256" key="3">
    <source>
        <dbReference type="ARBA" id="ARBA00022553"/>
    </source>
</evidence>
<dbReference type="SUPFAM" id="SSF55874">
    <property type="entry name" value="ATPase domain of HSP90 chaperone/DNA topoisomerase II/histidine kinase"/>
    <property type="match status" value="1"/>
</dbReference>
<name>A0A934KR54_9BACT</name>
<feature type="transmembrane region" description="Helical" evidence="9">
    <location>
        <begin position="110"/>
        <end position="130"/>
    </location>
</feature>
<keyword evidence="9" id="KW-0812">Transmembrane</keyword>
<dbReference type="GO" id="GO:0005524">
    <property type="term" value="F:ATP binding"/>
    <property type="evidence" value="ECO:0007669"/>
    <property type="project" value="UniProtKB-KW"/>
</dbReference>
<dbReference type="PANTHER" id="PTHR24421:SF10">
    <property type="entry name" value="NITRATE_NITRITE SENSOR PROTEIN NARQ"/>
    <property type="match status" value="1"/>
</dbReference>
<protein>
    <recommendedName>
        <fullName evidence="2">histidine kinase</fullName>
        <ecNumber evidence="2">2.7.13.3</ecNumber>
    </recommendedName>
</protein>
<keyword evidence="9" id="KW-1133">Transmembrane helix</keyword>
<dbReference type="Gene3D" id="3.30.565.10">
    <property type="entry name" value="Histidine kinase-like ATPase, C-terminal domain"/>
    <property type="match status" value="1"/>
</dbReference>
<evidence type="ECO:0000256" key="4">
    <source>
        <dbReference type="ARBA" id="ARBA00022679"/>
    </source>
</evidence>
<dbReference type="InterPro" id="IPR036890">
    <property type="entry name" value="HATPase_C_sf"/>
</dbReference>
<evidence type="ECO:0000256" key="5">
    <source>
        <dbReference type="ARBA" id="ARBA00022741"/>
    </source>
</evidence>